<comment type="caution">
    <text evidence="1">The sequence shown here is derived from an EMBL/GenBank/DDBJ whole genome shotgun (WGS) entry which is preliminary data.</text>
</comment>
<feature type="non-terminal residue" evidence="1">
    <location>
        <position position="85"/>
    </location>
</feature>
<sequence>KKHLGTIDKSDSHEDFSQFWESPEVINLEEKNHEEQYQQNQLSIIEGKIPQYRGFESRTGIEAGELQYDRIDLRKSELERGCFEE</sequence>
<reference evidence="1" key="1">
    <citation type="submission" date="2021-06" db="EMBL/GenBank/DDBJ databases">
        <authorList>
            <person name="Kallberg Y."/>
            <person name="Tangrot J."/>
            <person name="Rosling A."/>
        </authorList>
    </citation>
    <scope>NUCLEOTIDE SEQUENCE</scope>
    <source>
        <strain evidence="1">IL203A</strain>
    </source>
</reference>
<keyword evidence="2" id="KW-1185">Reference proteome</keyword>
<proteinExistence type="predicted"/>
<organism evidence="1 2">
    <name type="scientific">Dentiscutata heterogama</name>
    <dbReference type="NCBI Taxonomy" id="1316150"/>
    <lineage>
        <taxon>Eukaryota</taxon>
        <taxon>Fungi</taxon>
        <taxon>Fungi incertae sedis</taxon>
        <taxon>Mucoromycota</taxon>
        <taxon>Glomeromycotina</taxon>
        <taxon>Glomeromycetes</taxon>
        <taxon>Diversisporales</taxon>
        <taxon>Gigasporaceae</taxon>
        <taxon>Dentiscutata</taxon>
    </lineage>
</organism>
<dbReference type="EMBL" id="CAJVPU010052195">
    <property type="protein sequence ID" value="CAG8762733.1"/>
    <property type="molecule type" value="Genomic_DNA"/>
</dbReference>
<gene>
    <name evidence="1" type="ORF">DHETER_LOCUS15364</name>
</gene>
<evidence type="ECO:0000313" key="2">
    <source>
        <dbReference type="Proteomes" id="UP000789702"/>
    </source>
</evidence>
<feature type="non-terminal residue" evidence="1">
    <location>
        <position position="1"/>
    </location>
</feature>
<evidence type="ECO:0000313" key="1">
    <source>
        <dbReference type="EMBL" id="CAG8762733.1"/>
    </source>
</evidence>
<accession>A0ACA9QRV5</accession>
<dbReference type="Proteomes" id="UP000789702">
    <property type="component" value="Unassembled WGS sequence"/>
</dbReference>
<protein>
    <submittedName>
        <fullName evidence="1">4663_t:CDS:1</fullName>
    </submittedName>
</protein>
<name>A0ACA9QRV5_9GLOM</name>